<reference evidence="4 5" key="1">
    <citation type="submission" date="2015-01" db="EMBL/GenBank/DDBJ databases">
        <title>The Genome Sequence of Exophiala mesophila CBS40295.</title>
        <authorList>
            <consortium name="The Broad Institute Genomics Platform"/>
            <person name="Cuomo C."/>
            <person name="de Hoog S."/>
            <person name="Gorbushina A."/>
            <person name="Stielow B."/>
            <person name="Teixiera M."/>
            <person name="Abouelleil A."/>
            <person name="Chapman S.B."/>
            <person name="Priest M."/>
            <person name="Young S.K."/>
            <person name="Wortman J."/>
            <person name="Nusbaum C."/>
            <person name="Birren B."/>
        </authorList>
    </citation>
    <scope>NUCLEOTIDE SEQUENCE [LARGE SCALE GENOMIC DNA]</scope>
    <source>
        <strain evidence="4 5">CBS 40295</strain>
    </source>
</reference>
<evidence type="ECO:0000313" key="4">
    <source>
        <dbReference type="EMBL" id="KIV96366.1"/>
    </source>
</evidence>
<sequence length="490" mass="54820">MDKILEDSSSLTHALLMSNEEQYDTRAQSVVTRLKKLSSQDLVSATNLNDLNPSTHTLVSLFFLLAIIDVSQPATKAGTRNVPPAVLPEGSSWDSIASLLLEFDVIQVRYAGVQFLRIVDYVSLGAEQTSNYIPAIQLLHHVILRLDHTSSVITSTHRSFVRLCLLAHTYAEAVDILDRPIYHVPLVSDLRPPRLCAATDQIWSFLNPATGLTHPINSRMFLEYYLLGAMAYLAVRRYKDAVLFLDIVLSAPTAQNVASAVQVAAYKKWLMLGLIMRGNTFPLPKTMTQSALKYIRAAAKPYDCVVDAFNSKNIERLRAEIEAGNALWQEDENYGLLTEVYQAYNKFTIVRLGRTFAALPVVDVARRISEDPSDVAQAKTYLQHLISEGHINALLVQSESGEDILRFLPGTALRKSESEVEKALVSQTETLQTLLKNIHNTEHRFETTKEYVDFLKKLKKVSDDQRKTGGAGNGRNATAEDMDEDMMEEF</sequence>
<proteinExistence type="predicted"/>
<dbReference type="InterPro" id="IPR050756">
    <property type="entry name" value="CSN3"/>
</dbReference>
<feature type="region of interest" description="Disordered" evidence="2">
    <location>
        <begin position="463"/>
        <end position="490"/>
    </location>
</feature>
<dbReference type="OMA" id="NHYHDLV"/>
<dbReference type="GO" id="GO:0008180">
    <property type="term" value="C:COP9 signalosome"/>
    <property type="evidence" value="ECO:0007669"/>
    <property type="project" value="TreeGrafter"/>
</dbReference>
<gene>
    <name evidence="4" type="ORF">PV10_00247</name>
</gene>
<feature type="compositionally biased region" description="Acidic residues" evidence="2">
    <location>
        <begin position="480"/>
        <end position="490"/>
    </location>
</feature>
<name>A0A0D1Y6L3_EXOME</name>
<dbReference type="GeneID" id="27318092"/>
<dbReference type="Pfam" id="PF22788">
    <property type="entry name" value="COP9_hel_rpt"/>
    <property type="match status" value="1"/>
</dbReference>
<dbReference type="AlphaFoldDB" id="A0A0D1Y6L3"/>
<keyword evidence="5" id="KW-1185">Reference proteome</keyword>
<dbReference type="GO" id="GO:0006511">
    <property type="term" value="P:ubiquitin-dependent protein catabolic process"/>
    <property type="evidence" value="ECO:0007669"/>
    <property type="project" value="TreeGrafter"/>
</dbReference>
<feature type="domain" description="COP9 signalosome complex subunit 3 N-terminal helical repeats" evidence="3">
    <location>
        <begin position="46"/>
        <end position="289"/>
    </location>
</feature>
<dbReference type="OrthoDB" id="29061at2759"/>
<dbReference type="STRING" id="212818.A0A0D1Y6L3"/>
<evidence type="ECO:0000313" key="5">
    <source>
        <dbReference type="Proteomes" id="UP000054302"/>
    </source>
</evidence>
<dbReference type="Proteomes" id="UP000054302">
    <property type="component" value="Unassembled WGS sequence"/>
</dbReference>
<dbReference type="InterPro" id="IPR055089">
    <property type="entry name" value="COP9_N"/>
</dbReference>
<dbReference type="EMBL" id="KN847520">
    <property type="protein sequence ID" value="KIV96366.1"/>
    <property type="molecule type" value="Genomic_DNA"/>
</dbReference>
<dbReference type="PANTHER" id="PTHR10758:SF1">
    <property type="entry name" value="COP9 SIGNALOSOME COMPLEX SUBUNIT 3"/>
    <property type="match status" value="1"/>
</dbReference>
<dbReference type="HOGENOM" id="CLU_028825_1_1_1"/>
<protein>
    <recommendedName>
        <fullName evidence="3">COP9 signalosome complex subunit 3 N-terminal helical repeats domain-containing protein</fullName>
    </recommendedName>
</protein>
<accession>A0A0D1Y6L3</accession>
<dbReference type="VEuPathDB" id="FungiDB:PV10_00247"/>
<evidence type="ECO:0000256" key="1">
    <source>
        <dbReference type="ARBA" id="ARBA00022490"/>
    </source>
</evidence>
<organism evidence="4 5">
    <name type="scientific">Exophiala mesophila</name>
    <name type="common">Black yeast-like fungus</name>
    <dbReference type="NCBI Taxonomy" id="212818"/>
    <lineage>
        <taxon>Eukaryota</taxon>
        <taxon>Fungi</taxon>
        <taxon>Dikarya</taxon>
        <taxon>Ascomycota</taxon>
        <taxon>Pezizomycotina</taxon>
        <taxon>Eurotiomycetes</taxon>
        <taxon>Chaetothyriomycetidae</taxon>
        <taxon>Chaetothyriales</taxon>
        <taxon>Herpotrichiellaceae</taxon>
        <taxon>Exophiala</taxon>
    </lineage>
</organism>
<dbReference type="RefSeq" id="XP_016227940.1">
    <property type="nucleotide sequence ID" value="XM_016364291.1"/>
</dbReference>
<dbReference type="PANTHER" id="PTHR10758">
    <property type="entry name" value="26S PROTEASOME NON-ATPASE REGULATORY SUBUNIT 3/COP9 SIGNALOSOME COMPLEX SUBUNIT 3"/>
    <property type="match status" value="1"/>
</dbReference>
<keyword evidence="1" id="KW-0963">Cytoplasm</keyword>
<evidence type="ECO:0000259" key="3">
    <source>
        <dbReference type="Pfam" id="PF22788"/>
    </source>
</evidence>
<evidence type="ECO:0000256" key="2">
    <source>
        <dbReference type="SAM" id="MobiDB-lite"/>
    </source>
</evidence>